<dbReference type="SUPFAM" id="SSF53474">
    <property type="entry name" value="alpha/beta-Hydrolases"/>
    <property type="match status" value="1"/>
</dbReference>
<comment type="catalytic activity">
    <reaction evidence="6">
        <text>1-dodecanoylglycerol + H2O = dodecanoate + glycerol + H(+)</text>
        <dbReference type="Rhea" id="RHEA:44316"/>
        <dbReference type="ChEBI" id="CHEBI:15377"/>
        <dbReference type="ChEBI" id="CHEBI:15378"/>
        <dbReference type="ChEBI" id="CHEBI:17754"/>
        <dbReference type="ChEBI" id="CHEBI:18262"/>
        <dbReference type="ChEBI" id="CHEBI:75539"/>
    </reaction>
</comment>
<dbReference type="InterPro" id="IPR050266">
    <property type="entry name" value="AB_hydrolase_sf"/>
</dbReference>
<evidence type="ECO:0000256" key="2">
    <source>
        <dbReference type="ARBA" id="ARBA00013254"/>
    </source>
</evidence>
<dbReference type="Gene3D" id="3.40.50.1820">
    <property type="entry name" value="alpha/beta hydrolase"/>
    <property type="match status" value="2"/>
</dbReference>
<evidence type="ECO:0000256" key="4">
    <source>
        <dbReference type="ARBA" id="ARBA00037874"/>
    </source>
</evidence>
<gene>
    <name evidence="9" type="ORF">NQ317_010454</name>
</gene>
<dbReference type="InterPro" id="IPR000073">
    <property type="entry name" value="AB_hydrolase_1"/>
</dbReference>
<evidence type="ECO:0000313" key="10">
    <source>
        <dbReference type="Proteomes" id="UP001162164"/>
    </source>
</evidence>
<evidence type="ECO:0000256" key="1">
    <source>
        <dbReference type="ARBA" id="ARBA00001613"/>
    </source>
</evidence>
<protein>
    <recommendedName>
        <fullName evidence="2">acylglycerol lipase</fullName>
        <ecNumber evidence="2">3.1.1.23</ecNumber>
    </recommendedName>
</protein>
<dbReference type="PANTHER" id="PTHR43798">
    <property type="entry name" value="MONOACYLGLYCEROL LIPASE"/>
    <property type="match status" value="1"/>
</dbReference>
<dbReference type="EMBL" id="JAPWTJ010000106">
    <property type="protein sequence ID" value="KAJ8982832.1"/>
    <property type="molecule type" value="Genomic_DNA"/>
</dbReference>
<accession>A0ABQ9JYJ2</accession>
<dbReference type="Proteomes" id="UP001162164">
    <property type="component" value="Unassembled WGS sequence"/>
</dbReference>
<organism evidence="9 10">
    <name type="scientific">Molorchus minor</name>
    <dbReference type="NCBI Taxonomy" id="1323400"/>
    <lineage>
        <taxon>Eukaryota</taxon>
        <taxon>Metazoa</taxon>
        <taxon>Ecdysozoa</taxon>
        <taxon>Arthropoda</taxon>
        <taxon>Hexapoda</taxon>
        <taxon>Insecta</taxon>
        <taxon>Pterygota</taxon>
        <taxon>Neoptera</taxon>
        <taxon>Endopterygota</taxon>
        <taxon>Coleoptera</taxon>
        <taxon>Polyphaga</taxon>
        <taxon>Cucujiformia</taxon>
        <taxon>Chrysomeloidea</taxon>
        <taxon>Cerambycidae</taxon>
        <taxon>Lamiinae</taxon>
        <taxon>Monochamini</taxon>
        <taxon>Molorchus</taxon>
    </lineage>
</organism>
<reference evidence="9" key="1">
    <citation type="journal article" date="2023" name="Insect Mol. Biol.">
        <title>Genome sequencing provides insights into the evolution of gene families encoding plant cell wall-degrading enzymes in longhorned beetles.</title>
        <authorList>
            <person name="Shin N.R."/>
            <person name="Okamura Y."/>
            <person name="Kirsch R."/>
            <person name="Pauchet Y."/>
        </authorList>
    </citation>
    <scope>NUCLEOTIDE SEQUENCE</scope>
    <source>
        <strain evidence="9">MMC_N1</strain>
    </source>
</reference>
<comment type="subcellular location">
    <subcellularLocation>
        <location evidence="3">Late endosome membrane</location>
        <topology evidence="3">Single-pass type II membrane protein</topology>
    </subcellularLocation>
    <subcellularLocation>
        <location evidence="4">Lysosome membrane</location>
        <topology evidence="4">Single-pass type II membrane protein</topology>
    </subcellularLocation>
    <subcellularLocation>
        <location evidence="5">Mitochondrion membrane</location>
        <topology evidence="5">Single-pass type II membrane protein</topology>
    </subcellularLocation>
</comment>
<dbReference type="InterPro" id="IPR029058">
    <property type="entry name" value="AB_hydrolase_fold"/>
</dbReference>
<name>A0ABQ9JYJ2_9CUCU</name>
<evidence type="ECO:0000313" key="9">
    <source>
        <dbReference type="EMBL" id="KAJ8982832.1"/>
    </source>
</evidence>
<evidence type="ECO:0000256" key="5">
    <source>
        <dbReference type="ARBA" id="ARBA00046308"/>
    </source>
</evidence>
<evidence type="ECO:0000256" key="3">
    <source>
        <dbReference type="ARBA" id="ARBA00037797"/>
    </source>
</evidence>
<dbReference type="EC" id="3.1.1.23" evidence="2"/>
<dbReference type="PANTHER" id="PTHR43798:SF5">
    <property type="entry name" value="MONOACYLGLYCEROL LIPASE ABHD6"/>
    <property type="match status" value="1"/>
</dbReference>
<proteinExistence type="predicted"/>
<evidence type="ECO:0000256" key="7">
    <source>
        <dbReference type="ARBA" id="ARBA00049568"/>
    </source>
</evidence>
<comment type="function">
    <text evidence="7">Lipase that preferentially hydrolysis medium-chain saturated monoacylglycerols including 2-arachidonoylglycerol. Through 2-arachidonoylglycerol degradation may regulate endocannabinoid signaling pathways. Also has a lysophosphatidyl lipase activity with a preference for lysophosphatidylglycerol among other lysophospholipids. Also able to degrade bis(monoacylglycero)phosphate (BMP) and constitutes the major enzyme for BMP catabolism. BMP, also known as lysobisphosphatidic acid, is enriched in late endosomes and lysosomes and plays a key role in the formation of intraluminal vesicles and in lipid sorting.</text>
</comment>
<comment type="catalytic activity">
    <reaction evidence="1">
        <text>Hydrolyzes glycerol monoesters of long-chain fatty acids.</text>
        <dbReference type="EC" id="3.1.1.23"/>
    </reaction>
</comment>
<evidence type="ECO:0000256" key="6">
    <source>
        <dbReference type="ARBA" id="ARBA00047662"/>
    </source>
</evidence>
<dbReference type="Pfam" id="PF00561">
    <property type="entry name" value="Abhydrolase_1"/>
    <property type="match status" value="1"/>
</dbReference>
<sequence length="459" mass="52217">MTDKPLPESVGCVSKVVDTWRSLLSVLNAGHRVFPSEPAPKDCEFIVVNSKVRIHGMYKNVCYLLTVPNDSNTNSKRNSLSEEYWFMKWNKPLKIGICNCSFRRSLRYSIISNQPMQNTDQKRESVLSADLPPTKIRNIETFVERLIQETFFEVFHEFYILQNKNKTGNINLAYETTEEDDILVTLRIKHKPVTKGSNASLNKVNRNSTDSKRCVHKKVQKKPLIILFHGIGSSAEVWSIITNSLASKGFETVAPDMLGHGFSSAPDKSSCYTFNNLLFQALTVFDHFMTDEKKEILITAMYPHRAQQIAQLILISGGGPTPLAPSVKENEITPFGCVYTLLHPLLYCGLKRSFFYSSRGKYFKPCSDDCGVPNYVLRYVADGQKWPEGDAAFHRRLLVPTLLIHGLQDKNVTLVQECEMERTVPRAFLELIPNAGHMAMVETPEHLIHMIRCFLDMWS</sequence>
<keyword evidence="10" id="KW-1185">Reference proteome</keyword>
<evidence type="ECO:0000259" key="8">
    <source>
        <dbReference type="Pfam" id="PF00561"/>
    </source>
</evidence>
<comment type="caution">
    <text evidence="9">The sequence shown here is derived from an EMBL/GenBank/DDBJ whole genome shotgun (WGS) entry which is preliminary data.</text>
</comment>
<feature type="domain" description="AB hydrolase-1" evidence="8">
    <location>
        <begin position="223"/>
        <end position="272"/>
    </location>
</feature>